<dbReference type="SMART" id="SM00977">
    <property type="entry name" value="TilS_C"/>
    <property type="match status" value="1"/>
</dbReference>
<evidence type="ECO:0000256" key="2">
    <source>
        <dbReference type="ARBA" id="ARBA00022490"/>
    </source>
</evidence>
<dbReference type="EC" id="6.3.4.19" evidence="8"/>
<dbReference type="SUPFAM" id="SSF82829">
    <property type="entry name" value="MesJ substrate recognition domain-like"/>
    <property type="match status" value="1"/>
</dbReference>
<dbReference type="SUPFAM" id="SSF56037">
    <property type="entry name" value="PheT/TilS domain"/>
    <property type="match status" value="1"/>
</dbReference>
<dbReference type="InterPro" id="IPR011063">
    <property type="entry name" value="TilS/TtcA_N"/>
</dbReference>
<feature type="domain" description="Lysidine-tRNA(Ile) synthetase C-terminal" evidence="9">
    <location>
        <begin position="403"/>
        <end position="475"/>
    </location>
</feature>
<dbReference type="Pfam" id="PF11734">
    <property type="entry name" value="TilS_C"/>
    <property type="match status" value="1"/>
</dbReference>
<name>A0ABQ0JWH7_9BACT</name>
<dbReference type="HAMAP" id="MF_01161">
    <property type="entry name" value="tRNA_Ile_lys_synt"/>
    <property type="match status" value="1"/>
</dbReference>
<evidence type="ECO:0000256" key="1">
    <source>
        <dbReference type="ARBA" id="ARBA00004496"/>
    </source>
</evidence>
<comment type="caution">
    <text evidence="10">The sequence shown here is derived from an EMBL/GenBank/DDBJ whole genome shotgun (WGS) entry which is preliminary data.</text>
</comment>
<keyword evidence="3 8" id="KW-0436">Ligase</keyword>
<keyword evidence="2 8" id="KW-0963">Cytoplasm</keyword>
<dbReference type="Gene3D" id="3.40.50.620">
    <property type="entry name" value="HUPs"/>
    <property type="match status" value="1"/>
</dbReference>
<evidence type="ECO:0000256" key="3">
    <source>
        <dbReference type="ARBA" id="ARBA00022598"/>
    </source>
</evidence>
<comment type="subcellular location">
    <subcellularLocation>
        <location evidence="1 8">Cytoplasm</location>
    </subcellularLocation>
</comment>
<dbReference type="InterPro" id="IPR012795">
    <property type="entry name" value="tRNA_Ile_lys_synt_N"/>
</dbReference>
<dbReference type="InterPro" id="IPR014729">
    <property type="entry name" value="Rossmann-like_a/b/a_fold"/>
</dbReference>
<reference evidence="11" key="1">
    <citation type="journal article" date="2015" name="Genome Announc.">
        <title>Draft Genome Sequence of an Anaerobic Ammonium-Oxidizing Bacterium, "Candidatus Brocadia sinica".</title>
        <authorList>
            <person name="Oshiki M."/>
            <person name="Shinyako-Hata K."/>
            <person name="Satoh H."/>
            <person name="Okabe S."/>
        </authorList>
    </citation>
    <scope>NUCLEOTIDE SEQUENCE [LARGE SCALE GENOMIC DNA]</scope>
    <source>
        <strain evidence="11">JPN1</strain>
    </source>
</reference>
<evidence type="ECO:0000256" key="6">
    <source>
        <dbReference type="ARBA" id="ARBA00022840"/>
    </source>
</evidence>
<keyword evidence="6 8" id="KW-0067">ATP-binding</keyword>
<sequence>MRLDKLPFEVFNTINKYHLVKPHDSIIVAVSGGPDSVALLKILRTINLVKNLHLRLFIAHLNHQLRGSSSEEDAQFVRNLSKDLSLPFILKKVNIQKIADQTKCSIEETARRERYNFFLESAQEYTASTIAIGHTADDNIETFLHRIIRGAGTVGLGGIPVKRPLATGSTIQLIRPLLFSWRREIIEYLGNEHSSYRTDATNYEPLYLRNKIRLELIPLLENQYNPNIKHLLMQLCQILNVNNEYLASKAKKIVKDSTIEERKDLYTVNTRFLANQPKILQYLVLREILMSMQIPLKEITYEHYAKILDEITRKGKGRHFQLPGKFYLWHEHGMLHFTKDPLYKPCMPLSEIAVQIPGTTPVYPLGQLISEILDIQDFSLEAYKKTKTTYEEVFDLERITMPISVRGRKDGDTISPLGIHGHKKLKDLFIDKKIPVKERDATPIIVMNDHPIWVIGVCMDNGVKVTLRTKKVLKLTFMRNRKTGQVCTDCTKHT</sequence>
<accession>A0ABQ0JWH7</accession>
<protein>
    <recommendedName>
        <fullName evidence="8">tRNA(Ile)-lysidine synthase</fullName>
        <ecNumber evidence="8">6.3.4.19</ecNumber>
    </recommendedName>
    <alternativeName>
        <fullName evidence="8">tRNA(Ile)-2-lysyl-cytidine synthase</fullName>
    </alternativeName>
    <alternativeName>
        <fullName evidence="8">tRNA(Ile)-lysidine synthetase</fullName>
    </alternativeName>
</protein>
<comment type="catalytic activity">
    <reaction evidence="7 8">
        <text>cytidine(34) in tRNA(Ile2) + L-lysine + ATP = lysidine(34) in tRNA(Ile2) + AMP + diphosphate + H(+)</text>
        <dbReference type="Rhea" id="RHEA:43744"/>
        <dbReference type="Rhea" id="RHEA-COMP:10625"/>
        <dbReference type="Rhea" id="RHEA-COMP:10670"/>
        <dbReference type="ChEBI" id="CHEBI:15378"/>
        <dbReference type="ChEBI" id="CHEBI:30616"/>
        <dbReference type="ChEBI" id="CHEBI:32551"/>
        <dbReference type="ChEBI" id="CHEBI:33019"/>
        <dbReference type="ChEBI" id="CHEBI:82748"/>
        <dbReference type="ChEBI" id="CHEBI:83665"/>
        <dbReference type="ChEBI" id="CHEBI:456215"/>
        <dbReference type="EC" id="6.3.4.19"/>
    </reaction>
</comment>
<comment type="function">
    <text evidence="8">Ligates lysine onto the cytidine present at position 34 of the AUA codon-specific tRNA(Ile) that contains the anticodon CAU, in an ATP-dependent manner. Cytidine is converted to lysidine, thus changing the amino acid specificity of the tRNA from methionine to isoleucine.</text>
</comment>
<dbReference type="NCBIfam" id="TIGR02433">
    <property type="entry name" value="lysidine_TilS_C"/>
    <property type="match status" value="1"/>
</dbReference>
<keyword evidence="5 8" id="KW-0547">Nucleotide-binding</keyword>
<gene>
    <name evidence="8" type="primary">tilS</name>
    <name evidence="10" type="ORF">BROSI_A1560</name>
</gene>
<feature type="binding site" evidence="8">
    <location>
        <begin position="31"/>
        <end position="36"/>
    </location>
    <ligand>
        <name>ATP</name>
        <dbReference type="ChEBI" id="CHEBI:30616"/>
    </ligand>
</feature>
<keyword evidence="4 8" id="KW-0819">tRNA processing</keyword>
<dbReference type="InterPro" id="IPR012796">
    <property type="entry name" value="Lysidine-tRNA-synth_C"/>
</dbReference>
<dbReference type="RefSeq" id="WP_052563108.1">
    <property type="nucleotide sequence ID" value="NZ_BAFN01000001.1"/>
</dbReference>
<evidence type="ECO:0000259" key="9">
    <source>
        <dbReference type="SMART" id="SM00977"/>
    </source>
</evidence>
<dbReference type="SUPFAM" id="SSF52402">
    <property type="entry name" value="Adenine nucleotide alpha hydrolases-like"/>
    <property type="match status" value="1"/>
</dbReference>
<proteinExistence type="inferred from homology"/>
<organism evidence="10 11">
    <name type="scientific">Candidatus Brocadia sinica JPN1</name>
    <dbReference type="NCBI Taxonomy" id="1197129"/>
    <lineage>
        <taxon>Bacteria</taxon>
        <taxon>Pseudomonadati</taxon>
        <taxon>Planctomycetota</taxon>
        <taxon>Candidatus Brocadiia</taxon>
        <taxon>Candidatus Brocadiales</taxon>
        <taxon>Candidatus Brocadiaceae</taxon>
        <taxon>Candidatus Brocadia</taxon>
    </lineage>
</organism>
<dbReference type="PANTHER" id="PTHR43033">
    <property type="entry name" value="TRNA(ILE)-LYSIDINE SYNTHASE-RELATED"/>
    <property type="match status" value="1"/>
</dbReference>
<dbReference type="PANTHER" id="PTHR43033:SF1">
    <property type="entry name" value="TRNA(ILE)-LYSIDINE SYNTHASE-RELATED"/>
    <property type="match status" value="1"/>
</dbReference>
<evidence type="ECO:0000256" key="4">
    <source>
        <dbReference type="ARBA" id="ARBA00022694"/>
    </source>
</evidence>
<dbReference type="CDD" id="cd01992">
    <property type="entry name" value="TilS_N"/>
    <property type="match status" value="1"/>
</dbReference>
<dbReference type="EMBL" id="BAFN01000001">
    <property type="protein sequence ID" value="GAN33043.1"/>
    <property type="molecule type" value="Genomic_DNA"/>
</dbReference>
<dbReference type="NCBIfam" id="TIGR02432">
    <property type="entry name" value="lysidine_TilS_N"/>
    <property type="match status" value="1"/>
</dbReference>
<evidence type="ECO:0000256" key="7">
    <source>
        <dbReference type="ARBA" id="ARBA00048539"/>
    </source>
</evidence>
<evidence type="ECO:0000313" key="10">
    <source>
        <dbReference type="EMBL" id="GAN33043.1"/>
    </source>
</evidence>
<keyword evidence="11" id="KW-1185">Reference proteome</keyword>
<dbReference type="Pfam" id="PF01171">
    <property type="entry name" value="ATP_bind_3"/>
    <property type="match status" value="1"/>
</dbReference>
<evidence type="ECO:0000256" key="8">
    <source>
        <dbReference type="HAMAP-Rule" id="MF_01161"/>
    </source>
</evidence>
<evidence type="ECO:0000313" key="11">
    <source>
        <dbReference type="Proteomes" id="UP000032309"/>
    </source>
</evidence>
<dbReference type="Proteomes" id="UP000032309">
    <property type="component" value="Unassembled WGS sequence"/>
</dbReference>
<comment type="domain">
    <text evidence="8">The N-terminal region contains the highly conserved SGGXDS motif, predicted to be a P-loop motif involved in ATP binding.</text>
</comment>
<comment type="similarity">
    <text evidence="8">Belongs to the tRNA(Ile)-lysidine synthase family.</text>
</comment>
<dbReference type="InterPro" id="IPR012094">
    <property type="entry name" value="tRNA_Ile_lys_synt"/>
</dbReference>
<evidence type="ECO:0000256" key="5">
    <source>
        <dbReference type="ARBA" id="ARBA00022741"/>
    </source>
</evidence>